<feature type="compositionally biased region" description="Basic and acidic residues" evidence="1">
    <location>
        <begin position="556"/>
        <end position="571"/>
    </location>
</feature>
<dbReference type="EMBL" id="KE148165">
    <property type="protein sequence ID" value="EPE03749.1"/>
    <property type="molecule type" value="Genomic_DNA"/>
</dbReference>
<name>S3BR78_OPHP1</name>
<feature type="region of interest" description="Disordered" evidence="1">
    <location>
        <begin position="725"/>
        <end position="746"/>
    </location>
</feature>
<dbReference type="PANTHER" id="PTHR42048">
    <property type="entry name" value="ARS-BINDING PROTEIN 2"/>
    <property type="match status" value="1"/>
</dbReference>
<feature type="region of interest" description="Disordered" evidence="1">
    <location>
        <begin position="241"/>
        <end position="373"/>
    </location>
</feature>
<dbReference type="AlphaFoldDB" id="S3BR78"/>
<feature type="region of interest" description="Disordered" evidence="1">
    <location>
        <begin position="21"/>
        <end position="45"/>
    </location>
</feature>
<feature type="compositionally biased region" description="Polar residues" evidence="1">
    <location>
        <begin position="428"/>
        <end position="438"/>
    </location>
</feature>
<keyword evidence="3" id="KW-1185">Reference proteome</keyword>
<dbReference type="HOGENOM" id="CLU_014337_0_0_1"/>
<evidence type="ECO:0000256" key="1">
    <source>
        <dbReference type="SAM" id="MobiDB-lite"/>
    </source>
</evidence>
<gene>
    <name evidence="2" type="ORF">F503_06455</name>
</gene>
<dbReference type="OrthoDB" id="2104370at2759"/>
<dbReference type="InterPro" id="IPR018562">
    <property type="entry name" value="ARS-binding_2"/>
</dbReference>
<evidence type="ECO:0000313" key="2">
    <source>
        <dbReference type="EMBL" id="EPE03749.1"/>
    </source>
</evidence>
<feature type="region of interest" description="Disordered" evidence="1">
    <location>
        <begin position="762"/>
        <end position="781"/>
    </location>
</feature>
<feature type="region of interest" description="Disordered" evidence="1">
    <location>
        <begin position="535"/>
        <end position="588"/>
    </location>
</feature>
<dbReference type="eggNOG" id="ENOG502QV85">
    <property type="taxonomic scope" value="Eukaryota"/>
</dbReference>
<evidence type="ECO:0000313" key="3">
    <source>
        <dbReference type="Proteomes" id="UP000016923"/>
    </source>
</evidence>
<dbReference type="VEuPathDB" id="FungiDB:F503_06455"/>
<feature type="region of interest" description="Disordered" evidence="1">
    <location>
        <begin position="401"/>
        <end position="447"/>
    </location>
</feature>
<feature type="compositionally biased region" description="Polar residues" evidence="1">
    <location>
        <begin position="535"/>
        <end position="550"/>
    </location>
</feature>
<dbReference type="STRING" id="1262450.S3BR78"/>
<reference evidence="2 3" key="1">
    <citation type="journal article" date="2013" name="BMC Genomics">
        <title>The genome and transcriptome of the pine saprophyte Ophiostoma piceae, and a comparison with the bark beetle-associated pine pathogen Grosmannia clavigera.</title>
        <authorList>
            <person name="Haridas S."/>
            <person name="Wang Y."/>
            <person name="Lim L."/>
            <person name="Massoumi Alamouti S."/>
            <person name="Jackman S."/>
            <person name="Docking R."/>
            <person name="Robertson G."/>
            <person name="Birol I."/>
            <person name="Bohlmann J."/>
            <person name="Breuil C."/>
        </authorList>
    </citation>
    <scope>NUCLEOTIDE SEQUENCE [LARGE SCALE GENOMIC DNA]</scope>
    <source>
        <strain evidence="2 3">UAMH 11346</strain>
    </source>
</reference>
<feature type="region of interest" description="Disordered" evidence="1">
    <location>
        <begin position="197"/>
        <end position="227"/>
    </location>
</feature>
<dbReference type="OMA" id="RRGPKNV"/>
<sequence length="883" mass="94956">MQHPGNGLYMASSAPSSVAPSVAGSAYSPTNSVQHAQPTMRHPLPNRNVDINSIEEAYVSFVLACNPAVPSGADTAALREAFQTPPRSDGRSFSIYMLYLLIRELEDRIIKTWAELALKLGVEPPDQEKGQSSQKIQQYAVRLKRWMHSMHVDAFFDYLMGRSHPYWTEIPPDNYPISELLRDGVAAKDDMALRALIPEIKPRRGRKRDDESDSDYTGNRDPQRQRLDNYTDEMGRWAGGQNAGGIFGYPSNQQQLSPDGTMRASPPWAGSTDSMSTPMSHGGFWGEDSKPAVAASSTSSGRRPGRRHGAKVVSSAWRSNGSGGSGKTRGRPPINRSGNHHALPPSQDGSFPPVSVIEQTTPPFPPQTTSTYLPHMESSATISPLPPSAVTTSLPDLNAAPAMSSVGGPSGILPPPIPQSAYPGATDSPRSSQSNHASLQVPDRKGDVHLPPPHMQGLHSTVMPGGSGMGMHVQGIAHTVNPTVTNITLNSYGTNQLGMPPNMSFVPSELLHSQHPHHMGGSHSPMGMHPMTATTDAPSVTSETAPSYTSEPIIDSTHKPGEGKNARKEPIKPPPMYQSRFGSGSPNDRTNIDELEAFFMTEMFAATWYDENDNKITPCSVEEASALVKIIINDLTKAAASKEAFLINLAALAGGKILMANTNVCVKRLETTAEYTKYDCRWELRYGDVRGQFSIQEAVPHAHWKKLTNEVKAAVARAIGLVGESSTSTARQPPIPPAPSQDQSFGSSGFSFLNTAQFASAGRPNNPVASSASEQSIGVHEQSDAAYVPPLNFGLPATGAHVSTGGGVGGVNMGTPGGSAGGPSTRSAVSMSEENTALAALWERKYRHLLHLLYKRDQQLDRTRASVLRGLQDTYRDDDSFNI</sequence>
<dbReference type="PANTHER" id="PTHR42048:SF1">
    <property type="entry name" value="ARS-BINDING PROTEIN 2"/>
    <property type="match status" value="1"/>
</dbReference>
<accession>S3BR78</accession>
<organism evidence="2 3">
    <name type="scientific">Ophiostoma piceae (strain UAMH 11346)</name>
    <name type="common">Sap stain fungus</name>
    <dbReference type="NCBI Taxonomy" id="1262450"/>
    <lineage>
        <taxon>Eukaryota</taxon>
        <taxon>Fungi</taxon>
        <taxon>Dikarya</taxon>
        <taxon>Ascomycota</taxon>
        <taxon>Pezizomycotina</taxon>
        <taxon>Sordariomycetes</taxon>
        <taxon>Sordariomycetidae</taxon>
        <taxon>Ophiostomatales</taxon>
        <taxon>Ophiostomataceae</taxon>
        <taxon>Ophiostoma</taxon>
    </lineage>
</organism>
<protein>
    <submittedName>
        <fullName evidence="2">Ars-binding protein</fullName>
    </submittedName>
</protein>
<dbReference type="Proteomes" id="UP000016923">
    <property type="component" value="Unassembled WGS sequence"/>
</dbReference>
<feature type="region of interest" description="Disordered" evidence="1">
    <location>
        <begin position="806"/>
        <end position="828"/>
    </location>
</feature>
<proteinExistence type="predicted"/>
<feature type="compositionally biased region" description="Gly residues" evidence="1">
    <location>
        <begin position="806"/>
        <end position="821"/>
    </location>
</feature>
<feature type="compositionally biased region" description="Polar residues" evidence="1">
    <location>
        <begin position="767"/>
        <end position="776"/>
    </location>
</feature>
<dbReference type="Pfam" id="PF09441">
    <property type="entry name" value="Abp2"/>
    <property type="match status" value="1"/>
</dbReference>
<dbReference type="GO" id="GO:0003688">
    <property type="term" value="F:DNA replication origin binding"/>
    <property type="evidence" value="ECO:0007669"/>
    <property type="project" value="TreeGrafter"/>
</dbReference>